<dbReference type="HOGENOM" id="CLU_694471_0_0_1"/>
<evidence type="ECO:0000313" key="3">
    <source>
        <dbReference type="EMBL" id="EAU89101.2"/>
    </source>
</evidence>
<keyword evidence="2" id="KW-1133">Transmembrane helix</keyword>
<feature type="transmembrane region" description="Helical" evidence="2">
    <location>
        <begin position="298"/>
        <end position="319"/>
    </location>
</feature>
<gene>
    <name evidence="3" type="ORF">CC1G_08509</name>
</gene>
<dbReference type="OrthoDB" id="3250682at2759"/>
<feature type="transmembrane region" description="Helical" evidence="2">
    <location>
        <begin position="33"/>
        <end position="58"/>
    </location>
</feature>
<dbReference type="EMBL" id="AACS02000009">
    <property type="protein sequence ID" value="EAU89101.2"/>
    <property type="molecule type" value="Genomic_DNA"/>
</dbReference>
<dbReference type="OMA" id="WICTIIR"/>
<accession>A8ND22</accession>
<evidence type="ECO:0000256" key="2">
    <source>
        <dbReference type="SAM" id="Phobius"/>
    </source>
</evidence>
<feature type="transmembrane region" description="Helical" evidence="2">
    <location>
        <begin position="167"/>
        <end position="190"/>
    </location>
</feature>
<organism evidence="3 4">
    <name type="scientific">Coprinopsis cinerea (strain Okayama-7 / 130 / ATCC MYA-4618 / FGSC 9003)</name>
    <name type="common">Inky cap fungus</name>
    <name type="synonym">Hormographiella aspergillata</name>
    <dbReference type="NCBI Taxonomy" id="240176"/>
    <lineage>
        <taxon>Eukaryota</taxon>
        <taxon>Fungi</taxon>
        <taxon>Dikarya</taxon>
        <taxon>Basidiomycota</taxon>
        <taxon>Agaricomycotina</taxon>
        <taxon>Agaricomycetes</taxon>
        <taxon>Agaricomycetidae</taxon>
        <taxon>Agaricales</taxon>
        <taxon>Agaricineae</taxon>
        <taxon>Psathyrellaceae</taxon>
        <taxon>Coprinopsis</taxon>
    </lineage>
</organism>
<comment type="caution">
    <text evidence="3">The sequence shown here is derived from an EMBL/GenBank/DDBJ whole genome shotgun (WGS) entry which is preliminary data.</text>
</comment>
<keyword evidence="2" id="KW-0472">Membrane</keyword>
<feature type="transmembrane region" description="Helical" evidence="2">
    <location>
        <begin position="88"/>
        <end position="114"/>
    </location>
</feature>
<dbReference type="Proteomes" id="UP000001861">
    <property type="component" value="Unassembled WGS sequence"/>
</dbReference>
<keyword evidence="2" id="KW-0812">Transmembrane</keyword>
<sequence length="397" mass="44240">MDSGKLPDGGRPSPELCLPLPPSLSSIDLSPTFLTVALESLLVGIFIILTSASLYLWFGRARRNATTTSRSKLRAGCLTFCRWIRNPLVFGSIVLFVIVLAHWAGTTTRLMIAISILNENRSPLMFYTDLAHPTSVLLCLLVAISAPVVDSLLIWRLWVVSGRSKILILPPILAVATFLADGLRVTVWFTNAHGKSIFDPEIKYWILANIVLTALSNLYCSGECSPLSLRLIIVAKFRILVGLMYHIYRISTEMSKAYTEDSSLPPTRSILNIIIESATIHTAWSILTLVSYITQNNIAIMTLDMGPVVASIAFMLINVRVGLGWDIRRRTECEYDHDSRYTQPPSRFEAARRSRTSSNQELLSESSSKRSTLRSTLRSSDIPMSSLSRWDTNTTKV</sequence>
<evidence type="ECO:0008006" key="5">
    <source>
        <dbReference type="Google" id="ProtNLM"/>
    </source>
</evidence>
<protein>
    <recommendedName>
        <fullName evidence="5">Integral membrane protein</fullName>
    </recommendedName>
</protein>
<keyword evidence="4" id="KW-1185">Reference proteome</keyword>
<reference evidence="3 4" key="1">
    <citation type="journal article" date="2010" name="Proc. Natl. Acad. Sci. U.S.A.">
        <title>Insights into evolution of multicellular fungi from the assembled chromosomes of the mushroom Coprinopsis cinerea (Coprinus cinereus).</title>
        <authorList>
            <person name="Stajich J.E."/>
            <person name="Wilke S.K."/>
            <person name="Ahren D."/>
            <person name="Au C.H."/>
            <person name="Birren B.W."/>
            <person name="Borodovsky M."/>
            <person name="Burns C."/>
            <person name="Canback B."/>
            <person name="Casselton L.A."/>
            <person name="Cheng C.K."/>
            <person name="Deng J."/>
            <person name="Dietrich F.S."/>
            <person name="Fargo D.C."/>
            <person name="Farman M.L."/>
            <person name="Gathman A.C."/>
            <person name="Goldberg J."/>
            <person name="Guigo R."/>
            <person name="Hoegger P.J."/>
            <person name="Hooker J.B."/>
            <person name="Huggins A."/>
            <person name="James T.Y."/>
            <person name="Kamada T."/>
            <person name="Kilaru S."/>
            <person name="Kodira C."/>
            <person name="Kues U."/>
            <person name="Kupfer D."/>
            <person name="Kwan H.S."/>
            <person name="Lomsadze A."/>
            <person name="Li W."/>
            <person name="Lilly W.W."/>
            <person name="Ma L.J."/>
            <person name="Mackey A.J."/>
            <person name="Manning G."/>
            <person name="Martin F."/>
            <person name="Muraguchi H."/>
            <person name="Natvig D.O."/>
            <person name="Palmerini H."/>
            <person name="Ramesh M.A."/>
            <person name="Rehmeyer C.J."/>
            <person name="Roe B.A."/>
            <person name="Shenoy N."/>
            <person name="Stanke M."/>
            <person name="Ter-Hovhannisyan V."/>
            <person name="Tunlid A."/>
            <person name="Velagapudi R."/>
            <person name="Vision T.J."/>
            <person name="Zeng Q."/>
            <person name="Zolan M.E."/>
            <person name="Pukkila P.J."/>
        </authorList>
    </citation>
    <scope>NUCLEOTIDE SEQUENCE [LARGE SCALE GENOMIC DNA]</scope>
    <source>
        <strain evidence="4">Okayama-7 / 130 / ATCC MYA-4618 / FGSC 9003</strain>
    </source>
</reference>
<feature type="region of interest" description="Disordered" evidence="1">
    <location>
        <begin position="336"/>
        <end position="380"/>
    </location>
</feature>
<evidence type="ECO:0000313" key="4">
    <source>
        <dbReference type="Proteomes" id="UP000001861"/>
    </source>
</evidence>
<dbReference type="InParanoid" id="A8ND22"/>
<dbReference type="VEuPathDB" id="FungiDB:CC1G_08509"/>
<feature type="transmembrane region" description="Helical" evidence="2">
    <location>
        <begin position="134"/>
        <end position="155"/>
    </location>
</feature>
<feature type="transmembrane region" description="Helical" evidence="2">
    <location>
        <begin position="227"/>
        <end position="248"/>
    </location>
</feature>
<evidence type="ECO:0000256" key="1">
    <source>
        <dbReference type="SAM" id="MobiDB-lite"/>
    </source>
</evidence>
<dbReference type="AlphaFoldDB" id="A8ND22"/>
<feature type="compositionally biased region" description="Low complexity" evidence="1">
    <location>
        <begin position="357"/>
        <end position="380"/>
    </location>
</feature>
<proteinExistence type="predicted"/>
<dbReference type="KEGG" id="cci:CC1G_08509"/>
<dbReference type="GeneID" id="6009170"/>
<dbReference type="RefSeq" id="XP_001832681.2">
    <property type="nucleotide sequence ID" value="XM_001832629.2"/>
</dbReference>
<name>A8ND22_COPC7</name>
<dbReference type="eggNOG" id="ENOG502RF8M">
    <property type="taxonomic scope" value="Eukaryota"/>
</dbReference>